<protein>
    <submittedName>
        <fullName evidence="1">Uncharacterized protein</fullName>
    </submittedName>
</protein>
<keyword evidence="2" id="KW-1185">Reference proteome</keyword>
<dbReference type="STRING" id="1218108.GCA_000382425_02522"/>
<dbReference type="Proteomes" id="UP000321245">
    <property type="component" value="Unassembled WGS sequence"/>
</dbReference>
<dbReference type="RefSeq" id="WP_019975996.1">
    <property type="nucleotide sequence ID" value="NZ_BJXC01000006.1"/>
</dbReference>
<sequence>MKRIFIIKSLLLIVGIAHGQVGIGVSGNDLTKEELQINGNLIITNKIGQTNKLEELAEKKIVNNVSVDTDYRVIAQDPNTNGNVKGQIKEMFGQQNVLPIIIQPYEILNVNGDDLDDLNLNIPTNDYFIAITNFEAVDRLKQGFPSATNKGRFEYNAFKGSDNMWHIKIRNPYASPANSANAFNYNFDILIYPNRFFKDLGTKSYNLGGSQNGDAKTPLID</sequence>
<gene>
    <name evidence="1" type="ORF">EB1_12230</name>
</gene>
<organism evidence="1 2">
    <name type="scientific">Empedobacter brevis NBRC 14943 = ATCC 43319</name>
    <dbReference type="NCBI Taxonomy" id="1218108"/>
    <lineage>
        <taxon>Bacteria</taxon>
        <taxon>Pseudomonadati</taxon>
        <taxon>Bacteroidota</taxon>
        <taxon>Flavobacteriia</taxon>
        <taxon>Flavobacteriales</taxon>
        <taxon>Weeksellaceae</taxon>
        <taxon>Empedobacter</taxon>
    </lineage>
</organism>
<comment type="caution">
    <text evidence="1">The sequence shown here is derived from an EMBL/GenBank/DDBJ whole genome shotgun (WGS) entry which is preliminary data.</text>
</comment>
<proteinExistence type="predicted"/>
<evidence type="ECO:0000313" key="1">
    <source>
        <dbReference type="EMBL" id="GEM51433.1"/>
    </source>
</evidence>
<evidence type="ECO:0000313" key="2">
    <source>
        <dbReference type="Proteomes" id="UP000321245"/>
    </source>
</evidence>
<accession>A0A511NF25</accession>
<dbReference type="GeneID" id="84650644"/>
<dbReference type="AlphaFoldDB" id="A0A511NF25"/>
<dbReference type="OrthoDB" id="9929393at2"/>
<name>A0A511NF25_9FLAO</name>
<reference evidence="1 2" key="1">
    <citation type="submission" date="2019-07" db="EMBL/GenBank/DDBJ databases">
        <title>Whole genome shotgun sequence of Empedobacter brevis NBRC 14943.</title>
        <authorList>
            <person name="Hosoyama A."/>
            <person name="Uohara A."/>
            <person name="Ohji S."/>
            <person name="Ichikawa N."/>
        </authorList>
    </citation>
    <scope>NUCLEOTIDE SEQUENCE [LARGE SCALE GENOMIC DNA]</scope>
    <source>
        <strain evidence="1 2">NBRC 14943</strain>
    </source>
</reference>
<dbReference type="EMBL" id="BJXC01000006">
    <property type="protein sequence ID" value="GEM51433.1"/>
    <property type="molecule type" value="Genomic_DNA"/>
</dbReference>